<reference evidence="9 10" key="1">
    <citation type="submission" date="2020-07" db="EMBL/GenBank/DDBJ databases">
        <title>Novel species isolated from subtropical streams in China.</title>
        <authorList>
            <person name="Lu H."/>
        </authorList>
    </citation>
    <scope>NUCLEOTIDE SEQUENCE [LARGE SCALE GENOMIC DNA]</scope>
    <source>
        <strain evidence="9 10">LX47W</strain>
    </source>
</reference>
<dbReference type="Pfam" id="PF01593">
    <property type="entry name" value="Amino_oxidase"/>
    <property type="match status" value="1"/>
</dbReference>
<dbReference type="EC" id="1.13.12.3" evidence="3"/>
<dbReference type="Gene3D" id="1.10.405.10">
    <property type="entry name" value="Guanine Nucleotide Dissociation Inhibitor, domain 1"/>
    <property type="match status" value="1"/>
</dbReference>
<evidence type="ECO:0000256" key="4">
    <source>
        <dbReference type="ARBA" id="ARBA00017871"/>
    </source>
</evidence>
<evidence type="ECO:0000256" key="1">
    <source>
        <dbReference type="ARBA" id="ARBA00004814"/>
    </source>
</evidence>
<feature type="domain" description="Amine oxidase" evidence="8">
    <location>
        <begin position="93"/>
        <end position="525"/>
    </location>
</feature>
<dbReference type="Gene3D" id="3.50.50.60">
    <property type="entry name" value="FAD/NAD(P)-binding domain"/>
    <property type="match status" value="1"/>
</dbReference>
<dbReference type="GO" id="GO:0050361">
    <property type="term" value="F:tryptophan 2-monooxygenase activity"/>
    <property type="evidence" value="ECO:0007669"/>
    <property type="project" value="UniProtKB-EC"/>
</dbReference>
<dbReference type="SUPFAM" id="SSF54373">
    <property type="entry name" value="FAD-linked reductases, C-terminal domain"/>
    <property type="match status" value="1"/>
</dbReference>
<dbReference type="InterPro" id="IPR050281">
    <property type="entry name" value="Flavin_monoamine_oxidase"/>
</dbReference>
<evidence type="ECO:0000256" key="3">
    <source>
        <dbReference type="ARBA" id="ARBA00012535"/>
    </source>
</evidence>
<keyword evidence="7" id="KW-0175">Coiled coil</keyword>
<dbReference type="PANTHER" id="PTHR10742">
    <property type="entry name" value="FLAVIN MONOAMINE OXIDASE"/>
    <property type="match status" value="1"/>
</dbReference>
<dbReference type="RefSeq" id="WP_182152887.1">
    <property type="nucleotide sequence ID" value="NZ_JACEZU010000003.1"/>
</dbReference>
<dbReference type="InterPro" id="IPR036188">
    <property type="entry name" value="FAD/NAD-bd_sf"/>
</dbReference>
<comment type="catalytic activity">
    <reaction evidence="6">
        <text>L-tryptophan + O2 = indole-3-acetamide + CO2 + H2O</text>
        <dbReference type="Rhea" id="RHEA:16165"/>
        <dbReference type="ChEBI" id="CHEBI:15377"/>
        <dbReference type="ChEBI" id="CHEBI:15379"/>
        <dbReference type="ChEBI" id="CHEBI:16031"/>
        <dbReference type="ChEBI" id="CHEBI:16526"/>
        <dbReference type="ChEBI" id="CHEBI:57912"/>
        <dbReference type="EC" id="1.13.12.3"/>
    </reaction>
</comment>
<keyword evidence="5" id="KW-0073">Auxin biosynthesis</keyword>
<dbReference type="PRINTS" id="PR00419">
    <property type="entry name" value="ADXRDTASE"/>
</dbReference>
<evidence type="ECO:0000256" key="6">
    <source>
        <dbReference type="ARBA" id="ARBA00047321"/>
    </source>
</evidence>
<evidence type="ECO:0000256" key="5">
    <source>
        <dbReference type="ARBA" id="ARBA00023070"/>
    </source>
</evidence>
<evidence type="ECO:0000313" key="9">
    <source>
        <dbReference type="EMBL" id="MBA5687055.1"/>
    </source>
</evidence>
<dbReference type="AlphaFoldDB" id="A0A7W2F8G6"/>
<dbReference type="InterPro" id="IPR002937">
    <property type="entry name" value="Amino_oxidase"/>
</dbReference>
<dbReference type="EMBL" id="JACEZU010000003">
    <property type="protein sequence ID" value="MBA5687055.1"/>
    <property type="molecule type" value="Genomic_DNA"/>
</dbReference>
<dbReference type="GO" id="GO:0009851">
    <property type="term" value="P:auxin biosynthetic process"/>
    <property type="evidence" value="ECO:0007669"/>
    <property type="project" value="UniProtKB-KW"/>
</dbReference>
<dbReference type="PANTHER" id="PTHR10742:SF410">
    <property type="entry name" value="LYSINE-SPECIFIC HISTONE DEMETHYLASE 2"/>
    <property type="match status" value="1"/>
</dbReference>
<comment type="pathway">
    <text evidence="1">Plant hormone metabolism; auxin biosynthesis.</text>
</comment>
<sequence length="532" mass="57946">MAHSPLKRFLASVMDVARLRNELGISNEEARELYQQRLQQRQQQRQQQRRTLLKLSAATPVALLGASPLMAAAAAVTSRAGVSARIAIVGAGLGGLTCAYQLKRAGVHATVYEASDRLGGRCWSNTTTFPGQVSENGGELIDTDHLELRGLAADLGLTLDDLAAYDTDAGGELTFWIDGARYTWDEQVADFAAFSNQIDADNRAAPWPQTFDNYTRRGYELDQMSATDYITQYVPGGLDSRQGKLLKLLMDASAGIAATQTSALDLVGFFAKHGSDERFHIRGGNDQLVTRMAATLDSNQIVKGHALTRIVRNADQSYTLSFSTSQGAVQVTADHVVLALPFAILQSSVDYSQAGFDSRKVATIQKFKMGMHAKFQMQFNRRIWREQGYTGLSDGDTGYQISWEVTRAQPGTDGILTCFTGDQVAVSMNNKPLNQKANDLLDGLNLTFPGLKPLWNGRAILNYWPGNPWSKGAYSAHPVGSYTSYYGYEGVRQGNCHFAGEHASVQHSGFLNGAVETGQKCAKAIVLALKGH</sequence>
<evidence type="ECO:0000256" key="7">
    <source>
        <dbReference type="SAM" id="Coils"/>
    </source>
</evidence>
<proteinExistence type="inferred from homology"/>
<protein>
    <recommendedName>
        <fullName evidence="4">Tryptophan 2-monooxygenase</fullName>
        <ecNumber evidence="3">1.13.12.3</ecNumber>
    </recommendedName>
</protein>
<evidence type="ECO:0000259" key="8">
    <source>
        <dbReference type="Pfam" id="PF01593"/>
    </source>
</evidence>
<name>A0A7W2F8G6_9BURK</name>
<comment type="similarity">
    <text evidence="2">Belongs to the tryptophan 2-monooxygenase family.</text>
</comment>
<evidence type="ECO:0000256" key="2">
    <source>
        <dbReference type="ARBA" id="ARBA00005833"/>
    </source>
</evidence>
<keyword evidence="10" id="KW-1185">Reference proteome</keyword>
<feature type="coiled-coil region" evidence="7">
    <location>
        <begin position="16"/>
        <end position="51"/>
    </location>
</feature>
<dbReference type="SUPFAM" id="SSF51905">
    <property type="entry name" value="FAD/NAD(P)-binding domain"/>
    <property type="match status" value="1"/>
</dbReference>
<gene>
    <name evidence="9" type="ORF">H3H39_08315</name>
</gene>
<comment type="caution">
    <text evidence="9">The sequence shown here is derived from an EMBL/GenBank/DDBJ whole genome shotgun (WGS) entry which is preliminary data.</text>
</comment>
<organism evidence="9 10">
    <name type="scientific">Rugamonas apoptosis</name>
    <dbReference type="NCBI Taxonomy" id="2758570"/>
    <lineage>
        <taxon>Bacteria</taxon>
        <taxon>Pseudomonadati</taxon>
        <taxon>Pseudomonadota</taxon>
        <taxon>Betaproteobacteria</taxon>
        <taxon>Burkholderiales</taxon>
        <taxon>Oxalobacteraceae</taxon>
        <taxon>Telluria group</taxon>
        <taxon>Rugamonas</taxon>
    </lineage>
</organism>
<dbReference type="Proteomes" id="UP000573499">
    <property type="component" value="Unassembled WGS sequence"/>
</dbReference>
<dbReference type="Gene3D" id="3.90.660.10">
    <property type="match status" value="1"/>
</dbReference>
<accession>A0A7W2F8G6</accession>
<evidence type="ECO:0000313" key="10">
    <source>
        <dbReference type="Proteomes" id="UP000573499"/>
    </source>
</evidence>